<evidence type="ECO:0000256" key="1">
    <source>
        <dbReference type="ARBA" id="ARBA00004141"/>
    </source>
</evidence>
<dbReference type="GO" id="GO:0005524">
    <property type="term" value="F:ATP binding"/>
    <property type="evidence" value="ECO:0007669"/>
    <property type="project" value="UniProtKB-KW"/>
</dbReference>
<dbReference type="InterPro" id="IPR003439">
    <property type="entry name" value="ABC_transporter-like_ATP-bd"/>
</dbReference>
<dbReference type="SUPFAM" id="SSF52540">
    <property type="entry name" value="P-loop containing nucleoside triphosphate hydrolases"/>
    <property type="match status" value="1"/>
</dbReference>
<dbReference type="GO" id="GO:0016887">
    <property type="term" value="F:ATP hydrolysis activity"/>
    <property type="evidence" value="ECO:0007669"/>
    <property type="project" value="InterPro"/>
</dbReference>
<evidence type="ECO:0000259" key="12">
    <source>
        <dbReference type="PROSITE" id="PS50893"/>
    </source>
</evidence>
<keyword evidence="5 11" id="KW-0812">Transmembrane</keyword>
<keyword evidence="8" id="KW-0067">ATP-binding</keyword>
<evidence type="ECO:0000256" key="8">
    <source>
        <dbReference type="ARBA" id="ARBA00022840"/>
    </source>
</evidence>
<comment type="subcellular location">
    <subcellularLocation>
        <location evidence="1">Membrane</location>
        <topology evidence="1">Multi-pass membrane protein</topology>
    </subcellularLocation>
    <subcellularLocation>
        <location evidence="2">Plastid</location>
    </subcellularLocation>
</comment>
<dbReference type="PANTHER" id="PTHR48040">
    <property type="entry name" value="PLEIOTROPIC DRUG RESISTANCE PROTEIN 1-LIKE ISOFORM X1"/>
    <property type="match status" value="1"/>
</dbReference>
<keyword evidence="7" id="KW-0547">Nucleotide-binding</keyword>
<dbReference type="PANTHER" id="PTHR48040:SF20">
    <property type="entry name" value="PLEIOTROPIC DRUG RESISTANCE PROTEIN 1"/>
    <property type="match status" value="1"/>
</dbReference>
<dbReference type="GO" id="GO:0140359">
    <property type="term" value="F:ABC-type transporter activity"/>
    <property type="evidence" value="ECO:0007669"/>
    <property type="project" value="InterPro"/>
</dbReference>
<evidence type="ECO:0000313" key="13">
    <source>
        <dbReference type="EMBL" id="VFQ72416.1"/>
    </source>
</evidence>
<dbReference type="InterPro" id="IPR029481">
    <property type="entry name" value="ABC_trans_N"/>
</dbReference>
<name>A0A484L7Y9_9ASTE</name>
<evidence type="ECO:0000256" key="2">
    <source>
        <dbReference type="ARBA" id="ARBA00004474"/>
    </source>
</evidence>
<evidence type="ECO:0000256" key="6">
    <source>
        <dbReference type="ARBA" id="ARBA00022737"/>
    </source>
</evidence>
<dbReference type="GO" id="GO:0009536">
    <property type="term" value="C:plastid"/>
    <property type="evidence" value="ECO:0007669"/>
    <property type="project" value="UniProtKB-SubCell"/>
</dbReference>
<evidence type="ECO:0000256" key="9">
    <source>
        <dbReference type="ARBA" id="ARBA00022989"/>
    </source>
</evidence>
<dbReference type="Pfam" id="PF14510">
    <property type="entry name" value="ABC_trans_N"/>
    <property type="match status" value="1"/>
</dbReference>
<protein>
    <recommendedName>
        <fullName evidence="12">ABC transporter domain-containing protein</fullName>
    </recommendedName>
</protein>
<keyword evidence="6" id="KW-0677">Repeat</keyword>
<keyword evidence="4" id="KW-0813">Transport</keyword>
<dbReference type="Pfam" id="PF00005">
    <property type="entry name" value="ABC_tran"/>
    <property type="match status" value="1"/>
</dbReference>
<dbReference type="Gene3D" id="3.40.50.300">
    <property type="entry name" value="P-loop containing nucleotide triphosphate hydrolases"/>
    <property type="match status" value="1"/>
</dbReference>
<dbReference type="Proteomes" id="UP000595140">
    <property type="component" value="Unassembled WGS sequence"/>
</dbReference>
<dbReference type="OrthoDB" id="1301799at2759"/>
<gene>
    <name evidence="13" type="ORF">CCAM_LOCUS14192</name>
</gene>
<evidence type="ECO:0000256" key="3">
    <source>
        <dbReference type="ARBA" id="ARBA00006012"/>
    </source>
</evidence>
<keyword evidence="14" id="KW-1185">Reference proteome</keyword>
<feature type="transmembrane region" description="Helical" evidence="11">
    <location>
        <begin position="489"/>
        <end position="510"/>
    </location>
</feature>
<keyword evidence="10 11" id="KW-0472">Membrane</keyword>
<proteinExistence type="inferred from homology"/>
<accession>A0A484L7Y9</accession>
<dbReference type="Pfam" id="PF01061">
    <property type="entry name" value="ABC2_membrane"/>
    <property type="match status" value="1"/>
</dbReference>
<sequence>MEGAAGARAGSLRGSLRAGSTSAIWRTAGAQAFSRSSRDEDDEEALRWAALEKLPTFDRLQKGLMLGSEGPPTEVDIESLGFEERKALLERLVNVADEDNEKFLMKLKNRLDRVGIDLPSIEVRYENLKVEAVAYEGSRALPSFMNFFTNFIEDIASSLHMRKSKRRCITILNDVSGIVKPCRMTLLLGPPGSGKTSLLLALAGKLDEGLRAGGRVTYNRHELKDIVPQRSSAYISQHDLHIGEMTVCETLHFSAACQGVGSRYEMLVELTRREKAANIKPDHDIDLYMKAAATEGQEENVFTDYVLKILGLEVCADTMVGDQMIRGISGGQRRRVTTGEMLGTAVISLLQPAPETYNLFDDIILLSDGYAIYHGPREEILHFFESMGFRCPEIKGVADFLQEVTSKKDQQQYWVRRDEPYRFVKAKEFAEAYRSFHVWGKMLGELSVPFDKTKGHPAALSRERYGISKGQLLKACTDREYLLMRRNSFAYIFKFFQLLAMALTSMTLFLRTEMMKDNETDGGIFLGALVFGVIMVMFNGFAEVSMTTGVLQAKGPLILPSLGLCYSLMDPQSAYYIC</sequence>
<evidence type="ECO:0000256" key="4">
    <source>
        <dbReference type="ARBA" id="ARBA00022448"/>
    </source>
</evidence>
<feature type="transmembrane region" description="Helical" evidence="11">
    <location>
        <begin position="522"/>
        <end position="542"/>
    </location>
</feature>
<dbReference type="GO" id="GO:0016020">
    <property type="term" value="C:membrane"/>
    <property type="evidence" value="ECO:0007669"/>
    <property type="project" value="UniProtKB-SubCell"/>
</dbReference>
<evidence type="ECO:0000256" key="7">
    <source>
        <dbReference type="ARBA" id="ARBA00022741"/>
    </source>
</evidence>
<evidence type="ECO:0000256" key="5">
    <source>
        <dbReference type="ARBA" id="ARBA00022692"/>
    </source>
</evidence>
<dbReference type="InterPro" id="IPR027417">
    <property type="entry name" value="P-loop_NTPase"/>
</dbReference>
<evidence type="ECO:0000313" key="14">
    <source>
        <dbReference type="Proteomes" id="UP000595140"/>
    </source>
</evidence>
<evidence type="ECO:0000256" key="11">
    <source>
        <dbReference type="SAM" id="Phobius"/>
    </source>
</evidence>
<dbReference type="AlphaFoldDB" id="A0A484L7Y9"/>
<dbReference type="FunFam" id="3.40.50.300:FF:000179">
    <property type="entry name" value="ABC transporter G family member 34"/>
    <property type="match status" value="1"/>
</dbReference>
<evidence type="ECO:0000256" key="10">
    <source>
        <dbReference type="ARBA" id="ARBA00023136"/>
    </source>
</evidence>
<dbReference type="InterPro" id="IPR013525">
    <property type="entry name" value="ABC2_TM"/>
</dbReference>
<organism evidence="13 14">
    <name type="scientific">Cuscuta campestris</name>
    <dbReference type="NCBI Taxonomy" id="132261"/>
    <lineage>
        <taxon>Eukaryota</taxon>
        <taxon>Viridiplantae</taxon>
        <taxon>Streptophyta</taxon>
        <taxon>Embryophyta</taxon>
        <taxon>Tracheophyta</taxon>
        <taxon>Spermatophyta</taxon>
        <taxon>Magnoliopsida</taxon>
        <taxon>eudicotyledons</taxon>
        <taxon>Gunneridae</taxon>
        <taxon>Pentapetalae</taxon>
        <taxon>asterids</taxon>
        <taxon>lamiids</taxon>
        <taxon>Solanales</taxon>
        <taxon>Convolvulaceae</taxon>
        <taxon>Cuscuteae</taxon>
        <taxon>Cuscuta</taxon>
        <taxon>Cuscuta subgen. Grammica</taxon>
        <taxon>Cuscuta sect. Cleistogrammica</taxon>
    </lineage>
</organism>
<comment type="similarity">
    <text evidence="3">Belongs to the ABC transporter superfamily. ABCG family. PDR (TC 3.A.1.205) subfamily.</text>
</comment>
<dbReference type="EMBL" id="OOIL02001115">
    <property type="protein sequence ID" value="VFQ72416.1"/>
    <property type="molecule type" value="Genomic_DNA"/>
</dbReference>
<reference evidence="13 14" key="1">
    <citation type="submission" date="2018-04" db="EMBL/GenBank/DDBJ databases">
        <authorList>
            <person name="Vogel A."/>
        </authorList>
    </citation>
    <scope>NUCLEOTIDE SEQUENCE [LARGE SCALE GENOMIC DNA]</scope>
</reference>
<feature type="domain" description="ABC transporter" evidence="12">
    <location>
        <begin position="156"/>
        <end position="393"/>
    </location>
</feature>
<keyword evidence="9 11" id="KW-1133">Transmembrane helix</keyword>
<dbReference type="PROSITE" id="PS50893">
    <property type="entry name" value="ABC_TRANSPORTER_2"/>
    <property type="match status" value="1"/>
</dbReference>